<organism evidence="3 4">
    <name type="scientific">Rhodocollybia butyracea</name>
    <dbReference type="NCBI Taxonomy" id="206335"/>
    <lineage>
        <taxon>Eukaryota</taxon>
        <taxon>Fungi</taxon>
        <taxon>Dikarya</taxon>
        <taxon>Basidiomycota</taxon>
        <taxon>Agaricomycotina</taxon>
        <taxon>Agaricomycetes</taxon>
        <taxon>Agaricomycetidae</taxon>
        <taxon>Agaricales</taxon>
        <taxon>Marasmiineae</taxon>
        <taxon>Omphalotaceae</taxon>
        <taxon>Rhodocollybia</taxon>
    </lineage>
</organism>
<keyword evidence="4" id="KW-1185">Reference proteome</keyword>
<dbReference type="Pfam" id="PF00646">
    <property type="entry name" value="F-box"/>
    <property type="match status" value="1"/>
</dbReference>
<dbReference type="CDD" id="cd09917">
    <property type="entry name" value="F-box_SF"/>
    <property type="match status" value="1"/>
</dbReference>
<sequence>MEKKPPCKRVKIGAEKKGTNTKAGGSNGEDEEETQLVQERKERSSGVNKKQRVPLQFRNVRGRLGLLERLVKDMPLDVVFEIFSHLGPRDLLHLARTSKDLRAMLITKKAEGIWRAARKTIVGLPPLPSDLNEPEYARLMFDPYCHACKVPKGRCENIFWEFRMRLCKKCEAKLPEYNEEYLSQQPREFRYPQVLPSVYVEVSRKGAYGGYVKRLGSNRCAEILRDGFNALEDEEERRKWLSRKVEEVQAVRAHAKLCEAWHTGQLRERSDELNDIRSQRISDIMRRLTEIGWGEEVETLLSRGGYEWDEFEHHKLVRQSKKLTDYGWNGIKDELWNSIRMQEAASYEGVTCQHRASNESEFPASSWVRDGDENTG</sequence>
<feature type="region of interest" description="Disordered" evidence="1">
    <location>
        <begin position="1"/>
        <end position="50"/>
    </location>
</feature>
<dbReference type="SUPFAM" id="SSF81383">
    <property type="entry name" value="F-box domain"/>
    <property type="match status" value="1"/>
</dbReference>
<dbReference type="Gene3D" id="1.20.1280.50">
    <property type="match status" value="1"/>
</dbReference>
<dbReference type="PROSITE" id="PS50181">
    <property type="entry name" value="FBOX"/>
    <property type="match status" value="1"/>
</dbReference>
<dbReference type="InterPro" id="IPR036047">
    <property type="entry name" value="F-box-like_dom_sf"/>
</dbReference>
<dbReference type="OrthoDB" id="2322499at2759"/>
<evidence type="ECO:0000256" key="1">
    <source>
        <dbReference type="SAM" id="MobiDB-lite"/>
    </source>
</evidence>
<gene>
    <name evidence="3" type="ORF">BDP27DRAFT_1263940</name>
</gene>
<accession>A0A9P5PQG0</accession>
<dbReference type="Proteomes" id="UP000772434">
    <property type="component" value="Unassembled WGS sequence"/>
</dbReference>
<comment type="caution">
    <text evidence="3">The sequence shown here is derived from an EMBL/GenBank/DDBJ whole genome shotgun (WGS) entry which is preliminary data.</text>
</comment>
<name>A0A9P5PQG0_9AGAR</name>
<reference evidence="3" key="1">
    <citation type="submission" date="2020-11" db="EMBL/GenBank/DDBJ databases">
        <authorList>
            <consortium name="DOE Joint Genome Institute"/>
            <person name="Ahrendt S."/>
            <person name="Riley R."/>
            <person name="Andreopoulos W."/>
            <person name="Labutti K."/>
            <person name="Pangilinan J."/>
            <person name="Ruiz-Duenas F.J."/>
            <person name="Barrasa J.M."/>
            <person name="Sanchez-Garcia M."/>
            <person name="Camarero S."/>
            <person name="Miyauchi S."/>
            <person name="Serrano A."/>
            <person name="Linde D."/>
            <person name="Babiker R."/>
            <person name="Drula E."/>
            <person name="Ayuso-Fernandez I."/>
            <person name="Pacheco R."/>
            <person name="Padilla G."/>
            <person name="Ferreira P."/>
            <person name="Barriuso J."/>
            <person name="Kellner H."/>
            <person name="Castanera R."/>
            <person name="Alfaro M."/>
            <person name="Ramirez L."/>
            <person name="Pisabarro A.G."/>
            <person name="Kuo A."/>
            <person name="Tritt A."/>
            <person name="Lipzen A."/>
            <person name="He G."/>
            <person name="Yan M."/>
            <person name="Ng V."/>
            <person name="Cullen D."/>
            <person name="Martin F."/>
            <person name="Rosso M.-N."/>
            <person name="Henrissat B."/>
            <person name="Hibbett D."/>
            <person name="Martinez A.T."/>
            <person name="Grigoriev I.V."/>
        </authorList>
    </citation>
    <scope>NUCLEOTIDE SEQUENCE</scope>
    <source>
        <strain evidence="3">AH 40177</strain>
    </source>
</reference>
<dbReference type="InterPro" id="IPR001810">
    <property type="entry name" value="F-box_dom"/>
</dbReference>
<evidence type="ECO:0000259" key="2">
    <source>
        <dbReference type="PROSITE" id="PS50181"/>
    </source>
</evidence>
<evidence type="ECO:0000313" key="3">
    <source>
        <dbReference type="EMBL" id="KAF9070281.1"/>
    </source>
</evidence>
<dbReference type="EMBL" id="JADNRY010000042">
    <property type="protein sequence ID" value="KAF9070281.1"/>
    <property type="molecule type" value="Genomic_DNA"/>
</dbReference>
<dbReference type="AlphaFoldDB" id="A0A9P5PQG0"/>
<proteinExistence type="predicted"/>
<feature type="domain" description="F-box" evidence="2">
    <location>
        <begin position="68"/>
        <end position="117"/>
    </location>
</feature>
<feature type="compositionally biased region" description="Basic residues" evidence="1">
    <location>
        <begin position="1"/>
        <end position="11"/>
    </location>
</feature>
<protein>
    <recommendedName>
        <fullName evidence="2">F-box domain-containing protein</fullName>
    </recommendedName>
</protein>
<evidence type="ECO:0000313" key="4">
    <source>
        <dbReference type="Proteomes" id="UP000772434"/>
    </source>
</evidence>